<comment type="caution">
    <text evidence="1">The sequence shown here is derived from an EMBL/GenBank/DDBJ whole genome shotgun (WGS) entry which is preliminary data.</text>
</comment>
<dbReference type="RefSeq" id="WP_204400245.1">
    <property type="nucleotide sequence ID" value="NZ_JAFBEE010000002.1"/>
</dbReference>
<dbReference type="Gene3D" id="1.20.1500.10">
    <property type="entry name" value="YheA/YmcA-like"/>
    <property type="match status" value="1"/>
</dbReference>
<keyword evidence="2" id="KW-1185">Reference proteome</keyword>
<dbReference type="InterPro" id="IPR010368">
    <property type="entry name" value="Com_YlbF"/>
</dbReference>
<evidence type="ECO:0000313" key="1">
    <source>
        <dbReference type="EMBL" id="MBM7613963.1"/>
    </source>
</evidence>
<accession>A0ABS2NM11</accession>
<dbReference type="InterPro" id="IPR023378">
    <property type="entry name" value="YheA/YmcA-like_dom_sf"/>
</dbReference>
<dbReference type="SUPFAM" id="SSF158622">
    <property type="entry name" value="YheA/YmcA-like"/>
    <property type="match status" value="1"/>
</dbReference>
<sequence length="112" mass="13329">MNVYDKAHQLAKALKESIEYKSFKELQKKLEENPEIKEMMEDFKKHRFEVQSAQMRGQQVEADKLTKLEELQRHIMEEAIVAEYIEAEYRFTQMVTDIYKIIGESIEVDIKG</sequence>
<dbReference type="EMBL" id="JAFBEE010000002">
    <property type="protein sequence ID" value="MBM7613963.1"/>
    <property type="molecule type" value="Genomic_DNA"/>
</dbReference>
<evidence type="ECO:0000313" key="2">
    <source>
        <dbReference type="Proteomes" id="UP001314796"/>
    </source>
</evidence>
<dbReference type="Pfam" id="PF06133">
    <property type="entry name" value="Com_YlbF"/>
    <property type="match status" value="1"/>
</dbReference>
<reference evidence="1 2" key="1">
    <citation type="submission" date="2021-01" db="EMBL/GenBank/DDBJ databases">
        <title>Genomic Encyclopedia of Type Strains, Phase IV (KMG-IV): sequencing the most valuable type-strain genomes for metagenomic binning, comparative biology and taxonomic classification.</title>
        <authorList>
            <person name="Goeker M."/>
        </authorList>
    </citation>
    <scope>NUCLEOTIDE SEQUENCE [LARGE SCALE GENOMIC DNA]</scope>
    <source>
        <strain evidence="1 2">DSM 25890</strain>
    </source>
</reference>
<protein>
    <submittedName>
        <fullName evidence="1">Cell fate (Sporulation/competence/biofilm development) regulator YlbF (YheA/YmcA/DUF963 family)</fullName>
    </submittedName>
</protein>
<name>A0ABS2NM11_9FIRM</name>
<gene>
    <name evidence="1" type="ORF">JOC73_000472</name>
</gene>
<organism evidence="1 2">
    <name type="scientific">Alkaliphilus hydrothermalis</name>
    <dbReference type="NCBI Taxonomy" id="1482730"/>
    <lineage>
        <taxon>Bacteria</taxon>
        <taxon>Bacillati</taxon>
        <taxon>Bacillota</taxon>
        <taxon>Clostridia</taxon>
        <taxon>Peptostreptococcales</taxon>
        <taxon>Natronincolaceae</taxon>
        <taxon>Alkaliphilus</taxon>
    </lineage>
</organism>
<proteinExistence type="predicted"/>
<dbReference type="Proteomes" id="UP001314796">
    <property type="component" value="Unassembled WGS sequence"/>
</dbReference>